<dbReference type="AlphaFoldDB" id="A0A2I0AW59"/>
<feature type="region of interest" description="Disordered" evidence="1">
    <location>
        <begin position="106"/>
        <end position="141"/>
    </location>
</feature>
<keyword evidence="3" id="KW-1185">Reference proteome</keyword>
<sequence length="141" mass="15627">MVRIGAMSGQLSYNSLIRKKAVDFGNTYDGSLPRSREDFGLSPLLPPTLECPWWKGKELVIIEQNVATTFMLLSQKGQLHCAQTPNQTLPHEIETAMNDARRSRIRVLQSSQIPRSSTKIKKPSSPFTDSGPSVADKAAWA</sequence>
<feature type="compositionally biased region" description="Polar residues" evidence="1">
    <location>
        <begin position="108"/>
        <end position="117"/>
    </location>
</feature>
<reference evidence="2 3" key="1">
    <citation type="journal article" date="2017" name="Nature">
        <title>The Apostasia genome and the evolution of orchids.</title>
        <authorList>
            <person name="Zhang G.Q."/>
            <person name="Liu K.W."/>
            <person name="Li Z."/>
            <person name="Lohaus R."/>
            <person name="Hsiao Y.Y."/>
            <person name="Niu S.C."/>
            <person name="Wang J.Y."/>
            <person name="Lin Y.C."/>
            <person name="Xu Q."/>
            <person name="Chen L.J."/>
            <person name="Yoshida K."/>
            <person name="Fujiwara S."/>
            <person name="Wang Z.W."/>
            <person name="Zhang Y.Q."/>
            <person name="Mitsuda N."/>
            <person name="Wang M."/>
            <person name="Liu G.H."/>
            <person name="Pecoraro L."/>
            <person name="Huang H.X."/>
            <person name="Xiao X.J."/>
            <person name="Lin M."/>
            <person name="Wu X.Y."/>
            <person name="Wu W.L."/>
            <person name="Chen Y.Y."/>
            <person name="Chang S.B."/>
            <person name="Sakamoto S."/>
            <person name="Ohme-Takagi M."/>
            <person name="Yagi M."/>
            <person name="Zeng S.J."/>
            <person name="Shen C.Y."/>
            <person name="Yeh C.M."/>
            <person name="Luo Y.B."/>
            <person name="Tsai W.C."/>
            <person name="Van de Peer Y."/>
            <person name="Liu Z.J."/>
        </authorList>
    </citation>
    <scope>NUCLEOTIDE SEQUENCE [LARGE SCALE GENOMIC DNA]</scope>
    <source>
        <strain evidence="3">cv. Shenzhen</strain>
        <tissue evidence="2">Stem</tissue>
    </source>
</reference>
<protein>
    <submittedName>
        <fullName evidence="2">Uncharacterized protein</fullName>
    </submittedName>
</protein>
<evidence type="ECO:0000313" key="3">
    <source>
        <dbReference type="Proteomes" id="UP000236161"/>
    </source>
</evidence>
<dbReference type="EMBL" id="KZ451944">
    <property type="protein sequence ID" value="PKA59780.1"/>
    <property type="molecule type" value="Genomic_DNA"/>
</dbReference>
<dbReference type="Proteomes" id="UP000236161">
    <property type="component" value="Unassembled WGS sequence"/>
</dbReference>
<evidence type="ECO:0000256" key="1">
    <source>
        <dbReference type="SAM" id="MobiDB-lite"/>
    </source>
</evidence>
<evidence type="ECO:0000313" key="2">
    <source>
        <dbReference type="EMBL" id="PKA59780.1"/>
    </source>
</evidence>
<proteinExistence type="predicted"/>
<accession>A0A2I0AW59</accession>
<name>A0A2I0AW59_9ASPA</name>
<organism evidence="2 3">
    <name type="scientific">Apostasia shenzhenica</name>
    <dbReference type="NCBI Taxonomy" id="1088818"/>
    <lineage>
        <taxon>Eukaryota</taxon>
        <taxon>Viridiplantae</taxon>
        <taxon>Streptophyta</taxon>
        <taxon>Embryophyta</taxon>
        <taxon>Tracheophyta</taxon>
        <taxon>Spermatophyta</taxon>
        <taxon>Magnoliopsida</taxon>
        <taxon>Liliopsida</taxon>
        <taxon>Asparagales</taxon>
        <taxon>Orchidaceae</taxon>
        <taxon>Apostasioideae</taxon>
        <taxon>Apostasia</taxon>
    </lineage>
</organism>
<gene>
    <name evidence="2" type="ORF">AXF42_Ash011904</name>
</gene>